<sequence length="387" mass="42683">MTSNCINSIVLVCFVRQPSIYFSSHRLSGVDRTFDMLRLRPSEITLTAADMEETQRRMARNQAARATWASVNHGPRARLRRGAQRSRDDAITQLGNIPILEPQQAVIESIEDDSEDDLPDHMTSPRVDSLASTTDTPAVSLPQQQTPLAPSGPALPPSAHNTPLTRNRSPSIGTVTARPTPRGNVEEDTSETPKHQVGVAGFGRTRTNTSEDFSGDASQSGPPLSTDGLDEAAGTRAIARISQTDSVRQQSSHAPSPLQQWHALSSPHQTQTQHHNPGQDKKDTQYYQTQNPDGDIMDRPALFRPIATHITQHEFGGRIPLSFPRGKTSSGLHRPQSPLIFRHELSLEWMMRMSMVADAALWSNVCDLGRIALQSRFRNATEIFLAE</sequence>
<evidence type="ECO:0000313" key="2">
    <source>
        <dbReference type="EMBL" id="KAF2874516.1"/>
    </source>
</evidence>
<dbReference type="Proteomes" id="UP000481861">
    <property type="component" value="Unassembled WGS sequence"/>
</dbReference>
<feature type="region of interest" description="Disordered" evidence="1">
    <location>
        <begin position="243"/>
        <end position="296"/>
    </location>
</feature>
<gene>
    <name evidence="2" type="ORF">BDV95DRAFT_604689</name>
</gene>
<feature type="compositionally biased region" description="Polar residues" evidence="1">
    <location>
        <begin position="130"/>
        <end position="146"/>
    </location>
</feature>
<proteinExistence type="predicted"/>
<protein>
    <submittedName>
        <fullName evidence="2">Uncharacterized protein</fullName>
    </submittedName>
</protein>
<accession>A0A7C8MC35</accession>
<dbReference type="OrthoDB" id="3937309at2759"/>
<dbReference type="EMBL" id="JAADJZ010000006">
    <property type="protein sequence ID" value="KAF2874516.1"/>
    <property type="molecule type" value="Genomic_DNA"/>
</dbReference>
<feature type="region of interest" description="Disordered" evidence="1">
    <location>
        <begin position="113"/>
        <end position="230"/>
    </location>
</feature>
<keyword evidence="3" id="KW-1185">Reference proteome</keyword>
<dbReference type="AlphaFoldDB" id="A0A7C8MC35"/>
<name>A0A7C8MC35_9PLEO</name>
<reference evidence="2 3" key="1">
    <citation type="submission" date="2020-01" db="EMBL/GenBank/DDBJ databases">
        <authorList>
            <consortium name="DOE Joint Genome Institute"/>
            <person name="Haridas S."/>
            <person name="Albert R."/>
            <person name="Binder M."/>
            <person name="Bloem J."/>
            <person name="Labutti K."/>
            <person name="Salamov A."/>
            <person name="Andreopoulos B."/>
            <person name="Baker S.E."/>
            <person name="Barry K."/>
            <person name="Bills G."/>
            <person name="Bluhm B.H."/>
            <person name="Cannon C."/>
            <person name="Castanera R."/>
            <person name="Culley D.E."/>
            <person name="Daum C."/>
            <person name="Ezra D."/>
            <person name="Gonzalez J.B."/>
            <person name="Henrissat B."/>
            <person name="Kuo A."/>
            <person name="Liang C."/>
            <person name="Lipzen A."/>
            <person name="Lutzoni F."/>
            <person name="Magnuson J."/>
            <person name="Mondo S."/>
            <person name="Nolan M."/>
            <person name="Ohm R."/>
            <person name="Pangilinan J."/>
            <person name="Park H.-J.H."/>
            <person name="Ramirez L."/>
            <person name="Alfaro M."/>
            <person name="Sun H."/>
            <person name="Tritt A."/>
            <person name="Yoshinaga Y."/>
            <person name="Zwiers L.-H.L."/>
            <person name="Turgeon B.G."/>
            <person name="Goodwin S.B."/>
            <person name="Spatafora J.W."/>
            <person name="Crous P.W."/>
            <person name="Grigoriev I.V."/>
        </authorList>
    </citation>
    <scope>NUCLEOTIDE SEQUENCE [LARGE SCALE GENOMIC DNA]</scope>
    <source>
        <strain evidence="2 3">CBS 611.86</strain>
    </source>
</reference>
<organism evidence="2 3">
    <name type="scientific">Massariosphaeria phaeospora</name>
    <dbReference type="NCBI Taxonomy" id="100035"/>
    <lineage>
        <taxon>Eukaryota</taxon>
        <taxon>Fungi</taxon>
        <taxon>Dikarya</taxon>
        <taxon>Ascomycota</taxon>
        <taxon>Pezizomycotina</taxon>
        <taxon>Dothideomycetes</taxon>
        <taxon>Pleosporomycetidae</taxon>
        <taxon>Pleosporales</taxon>
        <taxon>Pleosporales incertae sedis</taxon>
        <taxon>Massariosphaeria</taxon>
    </lineage>
</organism>
<evidence type="ECO:0000256" key="1">
    <source>
        <dbReference type="SAM" id="MobiDB-lite"/>
    </source>
</evidence>
<feature type="compositionally biased region" description="Polar residues" evidence="1">
    <location>
        <begin position="205"/>
        <end position="223"/>
    </location>
</feature>
<comment type="caution">
    <text evidence="2">The sequence shown here is derived from an EMBL/GenBank/DDBJ whole genome shotgun (WGS) entry which is preliminary data.</text>
</comment>
<feature type="compositionally biased region" description="Polar residues" evidence="1">
    <location>
        <begin position="160"/>
        <end position="174"/>
    </location>
</feature>
<evidence type="ECO:0000313" key="3">
    <source>
        <dbReference type="Proteomes" id="UP000481861"/>
    </source>
</evidence>
<feature type="compositionally biased region" description="Polar residues" evidence="1">
    <location>
        <begin position="243"/>
        <end position="276"/>
    </location>
</feature>